<name>A0A518K8Y5_9BACT</name>
<dbReference type="Proteomes" id="UP000316426">
    <property type="component" value="Chromosome"/>
</dbReference>
<evidence type="ECO:0000313" key="3">
    <source>
        <dbReference type="Proteomes" id="UP000316426"/>
    </source>
</evidence>
<evidence type="ECO:0000256" key="1">
    <source>
        <dbReference type="SAM" id="MobiDB-lite"/>
    </source>
</evidence>
<dbReference type="AlphaFoldDB" id="A0A518K8Y5"/>
<organism evidence="2 3">
    <name type="scientific">Botrimarina mediterranea</name>
    <dbReference type="NCBI Taxonomy" id="2528022"/>
    <lineage>
        <taxon>Bacteria</taxon>
        <taxon>Pseudomonadati</taxon>
        <taxon>Planctomycetota</taxon>
        <taxon>Planctomycetia</taxon>
        <taxon>Pirellulales</taxon>
        <taxon>Lacipirellulaceae</taxon>
        <taxon>Botrimarina</taxon>
    </lineage>
</organism>
<sequence>MSNRLELPDDLASLIEKREQDDRRQAAAGPPSAIGERRSGVDRRDADLPPAPPTGTETDSVR</sequence>
<proteinExistence type="predicted"/>
<gene>
    <name evidence="2" type="ORF">Spa11_24550</name>
</gene>
<feature type="compositionally biased region" description="Basic and acidic residues" evidence="1">
    <location>
        <begin position="35"/>
        <end position="47"/>
    </location>
</feature>
<dbReference type="KEGG" id="bmei:Spa11_24550"/>
<reference evidence="2 3" key="1">
    <citation type="submission" date="2019-02" db="EMBL/GenBank/DDBJ databases">
        <title>Deep-cultivation of Planctomycetes and their phenomic and genomic characterization uncovers novel biology.</title>
        <authorList>
            <person name="Wiegand S."/>
            <person name="Jogler M."/>
            <person name="Boedeker C."/>
            <person name="Pinto D."/>
            <person name="Vollmers J."/>
            <person name="Rivas-Marin E."/>
            <person name="Kohn T."/>
            <person name="Peeters S.H."/>
            <person name="Heuer A."/>
            <person name="Rast P."/>
            <person name="Oberbeckmann S."/>
            <person name="Bunk B."/>
            <person name="Jeske O."/>
            <person name="Meyerdierks A."/>
            <person name="Storesund J.E."/>
            <person name="Kallscheuer N."/>
            <person name="Luecker S."/>
            <person name="Lage O.M."/>
            <person name="Pohl T."/>
            <person name="Merkel B.J."/>
            <person name="Hornburger P."/>
            <person name="Mueller R.-W."/>
            <person name="Bruemmer F."/>
            <person name="Labrenz M."/>
            <person name="Spormann A.M."/>
            <person name="Op den Camp H."/>
            <person name="Overmann J."/>
            <person name="Amann R."/>
            <person name="Jetten M.S.M."/>
            <person name="Mascher T."/>
            <person name="Medema M.H."/>
            <person name="Devos D.P."/>
            <person name="Kaster A.-K."/>
            <person name="Ovreas L."/>
            <person name="Rohde M."/>
            <person name="Galperin M.Y."/>
            <person name="Jogler C."/>
        </authorList>
    </citation>
    <scope>NUCLEOTIDE SEQUENCE [LARGE SCALE GENOMIC DNA]</scope>
    <source>
        <strain evidence="2 3">Spa11</strain>
    </source>
</reference>
<evidence type="ECO:0000313" key="2">
    <source>
        <dbReference type="EMBL" id="QDV74255.1"/>
    </source>
</evidence>
<protein>
    <submittedName>
        <fullName evidence="2">Uncharacterized protein</fullName>
    </submittedName>
</protein>
<accession>A0A518K8Y5</accession>
<feature type="compositionally biased region" description="Basic and acidic residues" evidence="1">
    <location>
        <begin position="15"/>
        <end position="25"/>
    </location>
</feature>
<dbReference type="EMBL" id="CP036349">
    <property type="protein sequence ID" value="QDV74255.1"/>
    <property type="molecule type" value="Genomic_DNA"/>
</dbReference>
<feature type="region of interest" description="Disordered" evidence="1">
    <location>
        <begin position="1"/>
        <end position="62"/>
    </location>
</feature>
<dbReference type="RefSeq" id="WP_145112508.1">
    <property type="nucleotide sequence ID" value="NZ_CP036349.1"/>
</dbReference>
<keyword evidence="3" id="KW-1185">Reference proteome</keyword>